<dbReference type="InterPro" id="IPR015797">
    <property type="entry name" value="NUDIX_hydrolase-like_dom_sf"/>
</dbReference>
<sequence>MITTLPQVHVPVSSSVVTPVLAWWHAPSPVRVNSPAEVARVEQVPLTELLDPVNRFTVTHRVGYRGVGFEASGLFVWGFTAALIDRLAVLGGLERPWDPHVTRPLPDRVSAGRAPMMLDQSPEREDR</sequence>
<dbReference type="RefSeq" id="WP_284302370.1">
    <property type="nucleotide sequence ID" value="NZ_BSUO01000001.1"/>
</dbReference>
<comment type="caution">
    <text evidence="2">The sequence shown here is derived from an EMBL/GenBank/DDBJ whole genome shotgun (WGS) entry which is preliminary data.</text>
</comment>
<gene>
    <name evidence="2" type="ORF">GCM10025883_03310</name>
</gene>
<evidence type="ECO:0000256" key="1">
    <source>
        <dbReference type="SAM" id="MobiDB-lite"/>
    </source>
</evidence>
<keyword evidence="3" id="KW-1185">Reference proteome</keyword>
<name>A0ABQ6ILG9_9MICO</name>
<dbReference type="SUPFAM" id="SSF55811">
    <property type="entry name" value="Nudix"/>
    <property type="match status" value="1"/>
</dbReference>
<dbReference type="Gene3D" id="3.90.79.10">
    <property type="entry name" value="Nucleoside Triphosphate Pyrophosphohydrolase"/>
    <property type="match status" value="1"/>
</dbReference>
<organism evidence="2 3">
    <name type="scientific">Mobilicoccus caccae</name>
    <dbReference type="NCBI Taxonomy" id="1859295"/>
    <lineage>
        <taxon>Bacteria</taxon>
        <taxon>Bacillati</taxon>
        <taxon>Actinomycetota</taxon>
        <taxon>Actinomycetes</taxon>
        <taxon>Micrococcales</taxon>
        <taxon>Dermatophilaceae</taxon>
        <taxon>Mobilicoccus</taxon>
    </lineage>
</organism>
<protein>
    <submittedName>
        <fullName evidence="2">Uncharacterized protein</fullName>
    </submittedName>
</protein>
<dbReference type="Proteomes" id="UP001157126">
    <property type="component" value="Unassembled WGS sequence"/>
</dbReference>
<reference evidence="3" key="1">
    <citation type="journal article" date="2019" name="Int. J. Syst. Evol. Microbiol.">
        <title>The Global Catalogue of Microorganisms (GCM) 10K type strain sequencing project: providing services to taxonomists for standard genome sequencing and annotation.</title>
        <authorList>
            <consortium name="The Broad Institute Genomics Platform"/>
            <consortium name="The Broad Institute Genome Sequencing Center for Infectious Disease"/>
            <person name="Wu L."/>
            <person name="Ma J."/>
        </authorList>
    </citation>
    <scope>NUCLEOTIDE SEQUENCE [LARGE SCALE GENOMIC DNA]</scope>
    <source>
        <strain evidence="3">NBRC 113072</strain>
    </source>
</reference>
<accession>A0ABQ6ILG9</accession>
<dbReference type="EMBL" id="BSUO01000001">
    <property type="protein sequence ID" value="GMA38286.1"/>
    <property type="molecule type" value="Genomic_DNA"/>
</dbReference>
<feature type="region of interest" description="Disordered" evidence="1">
    <location>
        <begin position="101"/>
        <end position="127"/>
    </location>
</feature>
<evidence type="ECO:0000313" key="3">
    <source>
        <dbReference type="Proteomes" id="UP001157126"/>
    </source>
</evidence>
<evidence type="ECO:0000313" key="2">
    <source>
        <dbReference type="EMBL" id="GMA38286.1"/>
    </source>
</evidence>
<proteinExistence type="predicted"/>